<dbReference type="AlphaFoldDB" id="A0AA39HWU3"/>
<organism evidence="1 2">
    <name type="scientific">Steinernema hermaphroditum</name>
    <dbReference type="NCBI Taxonomy" id="289476"/>
    <lineage>
        <taxon>Eukaryota</taxon>
        <taxon>Metazoa</taxon>
        <taxon>Ecdysozoa</taxon>
        <taxon>Nematoda</taxon>
        <taxon>Chromadorea</taxon>
        <taxon>Rhabditida</taxon>
        <taxon>Tylenchina</taxon>
        <taxon>Panagrolaimomorpha</taxon>
        <taxon>Strongyloidoidea</taxon>
        <taxon>Steinernematidae</taxon>
        <taxon>Steinernema</taxon>
    </lineage>
</organism>
<sequence>MCITFIVFQTKPTQIPIAKSQLSLTQMSYRSLSQRSDVTEQNDKQITTFADSMAGVKSCTNTDDLITAPKFARRPGLPPL</sequence>
<keyword evidence="2" id="KW-1185">Reference proteome</keyword>
<name>A0AA39HWU3_9BILA</name>
<protein>
    <submittedName>
        <fullName evidence="1">Uncharacterized protein</fullName>
    </submittedName>
</protein>
<proteinExistence type="predicted"/>
<dbReference type="Proteomes" id="UP001175271">
    <property type="component" value="Unassembled WGS sequence"/>
</dbReference>
<dbReference type="EMBL" id="JAUCMV010000003">
    <property type="protein sequence ID" value="KAK0412905.1"/>
    <property type="molecule type" value="Genomic_DNA"/>
</dbReference>
<evidence type="ECO:0000313" key="2">
    <source>
        <dbReference type="Proteomes" id="UP001175271"/>
    </source>
</evidence>
<reference evidence="1" key="1">
    <citation type="submission" date="2023-06" db="EMBL/GenBank/DDBJ databases">
        <title>Genomic analysis of the entomopathogenic nematode Steinernema hermaphroditum.</title>
        <authorList>
            <person name="Schwarz E.M."/>
            <person name="Heppert J.K."/>
            <person name="Baniya A."/>
            <person name="Schwartz H.T."/>
            <person name="Tan C.-H."/>
            <person name="Antoshechkin I."/>
            <person name="Sternberg P.W."/>
            <person name="Goodrich-Blair H."/>
            <person name="Dillman A.R."/>
        </authorList>
    </citation>
    <scope>NUCLEOTIDE SEQUENCE</scope>
    <source>
        <strain evidence="1">PS9179</strain>
        <tissue evidence="1">Whole animal</tissue>
    </source>
</reference>
<accession>A0AA39HWU3</accession>
<comment type="caution">
    <text evidence="1">The sequence shown here is derived from an EMBL/GenBank/DDBJ whole genome shotgun (WGS) entry which is preliminary data.</text>
</comment>
<evidence type="ECO:0000313" key="1">
    <source>
        <dbReference type="EMBL" id="KAK0412905.1"/>
    </source>
</evidence>
<gene>
    <name evidence="1" type="ORF">QR680_006472</name>
</gene>